<feature type="signal peptide" evidence="1">
    <location>
        <begin position="1"/>
        <end position="24"/>
    </location>
</feature>
<name>A0AAV2I6H7_LYMST</name>
<reference evidence="2 3" key="1">
    <citation type="submission" date="2024-04" db="EMBL/GenBank/DDBJ databases">
        <authorList>
            <consortium name="Genoscope - CEA"/>
            <person name="William W."/>
        </authorList>
    </citation>
    <scope>NUCLEOTIDE SEQUENCE [LARGE SCALE GENOMIC DNA]</scope>
</reference>
<organism evidence="2 3">
    <name type="scientific">Lymnaea stagnalis</name>
    <name type="common">Great pond snail</name>
    <name type="synonym">Helix stagnalis</name>
    <dbReference type="NCBI Taxonomy" id="6523"/>
    <lineage>
        <taxon>Eukaryota</taxon>
        <taxon>Metazoa</taxon>
        <taxon>Spiralia</taxon>
        <taxon>Lophotrochozoa</taxon>
        <taxon>Mollusca</taxon>
        <taxon>Gastropoda</taxon>
        <taxon>Heterobranchia</taxon>
        <taxon>Euthyneura</taxon>
        <taxon>Panpulmonata</taxon>
        <taxon>Hygrophila</taxon>
        <taxon>Lymnaeoidea</taxon>
        <taxon>Lymnaeidae</taxon>
        <taxon>Lymnaea</taxon>
    </lineage>
</organism>
<gene>
    <name evidence="2" type="ORF">GSLYS_00015883001</name>
</gene>
<sequence>MWREVALTQLLTLVELTFLDGILSEDKRTQKQQQRDHLIISNIVARSWHLPLTPSSLNTPSDPLLKTAMECIEFLPKGLNLLSEPVFKRRGLEAKVWAKDIIVKHFTSQSDSLLPQKYLELHMAILNLVLSGSFDNALSALQLYMILLPVAAREELYRLLKFMRSLAADTTIRLDPEESNEMVILRLLTDCIFQHKLLASNVAQKMVQFMMNNADQMFTIPRYVRKKVAIKLYQLKTGKAMLDCEASYCNRVSKEEFERQSKDCTEVSLIDLMNTVLDDTSLSLKEKKHRLKQFQKSYPDLFEQNFQGLL</sequence>
<dbReference type="AlphaFoldDB" id="A0AAV2I6H7"/>
<dbReference type="Proteomes" id="UP001497497">
    <property type="component" value="Unassembled WGS sequence"/>
</dbReference>
<dbReference type="PANTHER" id="PTHR16206">
    <property type="entry name" value="DEP DOMAIN-CONTAINING"/>
    <property type="match status" value="1"/>
</dbReference>
<evidence type="ECO:0000313" key="2">
    <source>
        <dbReference type="EMBL" id="CAL1542289.1"/>
    </source>
</evidence>
<comment type="caution">
    <text evidence="2">The sequence shown here is derived from an EMBL/GenBank/DDBJ whole genome shotgun (WGS) entry which is preliminary data.</text>
</comment>
<dbReference type="PANTHER" id="PTHR16206:SF19">
    <property type="entry name" value="DEP DOMAIN-CONTAINING PROTEIN"/>
    <property type="match status" value="1"/>
</dbReference>
<accession>A0AAV2I6H7</accession>
<dbReference type="EMBL" id="CAXITT010000479">
    <property type="protein sequence ID" value="CAL1542289.1"/>
    <property type="molecule type" value="Genomic_DNA"/>
</dbReference>
<keyword evidence="3" id="KW-1185">Reference proteome</keyword>
<evidence type="ECO:0000313" key="3">
    <source>
        <dbReference type="Proteomes" id="UP001497497"/>
    </source>
</evidence>
<evidence type="ECO:0000256" key="1">
    <source>
        <dbReference type="SAM" id="SignalP"/>
    </source>
</evidence>
<keyword evidence="1" id="KW-0732">Signal</keyword>
<feature type="chain" id="PRO_5043640392" evidence="1">
    <location>
        <begin position="25"/>
        <end position="310"/>
    </location>
</feature>
<protein>
    <submittedName>
        <fullName evidence="2">Uncharacterized protein</fullName>
    </submittedName>
</protein>
<proteinExistence type="predicted"/>